<dbReference type="Proteomes" id="UP000526196">
    <property type="component" value="Unassembled WGS sequence"/>
</dbReference>
<sequence>MNVKEKAIAHIASAITVFSMQQNTNQLPKNISMIDFILKTVPENIKQDVTMELIDSVFLYVSATRFDT</sequence>
<organism evidence="1 2">
    <name type="scientific">Marine Group I thaumarchaeote</name>
    <dbReference type="NCBI Taxonomy" id="2511932"/>
    <lineage>
        <taxon>Archaea</taxon>
        <taxon>Nitrososphaerota</taxon>
        <taxon>Marine Group I</taxon>
    </lineage>
</organism>
<reference evidence="1 2" key="1">
    <citation type="journal article" date="2019" name="Environ. Microbiol.">
        <title>Genomics insights into ecotype formation of ammonia-oxidizing archaea in the deep ocean.</title>
        <authorList>
            <person name="Wang Y."/>
            <person name="Huang J.M."/>
            <person name="Cui G.J."/>
            <person name="Nunoura T."/>
            <person name="Takaki Y."/>
            <person name="Li W.L."/>
            <person name="Li J."/>
            <person name="Gao Z.M."/>
            <person name="Takai K."/>
            <person name="Zhang A.Q."/>
            <person name="Stepanauskas R."/>
        </authorList>
    </citation>
    <scope>NUCLEOTIDE SEQUENCE [LARGE SCALE GENOMIC DNA]</scope>
    <source>
        <strain evidence="1 2">F20</strain>
    </source>
</reference>
<evidence type="ECO:0000313" key="2">
    <source>
        <dbReference type="Proteomes" id="UP000526196"/>
    </source>
</evidence>
<name>A0A7K4NQ67_9ARCH</name>
<dbReference type="EMBL" id="JACASX010000001">
    <property type="protein sequence ID" value="NWK04480.1"/>
    <property type="molecule type" value="Genomic_DNA"/>
</dbReference>
<comment type="caution">
    <text evidence="1">The sequence shown here is derived from an EMBL/GenBank/DDBJ whole genome shotgun (WGS) entry which is preliminary data.</text>
</comment>
<gene>
    <name evidence="1" type="ORF">HX833_00065</name>
</gene>
<dbReference type="AlphaFoldDB" id="A0A7K4NQ67"/>
<accession>A0A7K4NQ67</accession>
<proteinExistence type="predicted"/>
<evidence type="ECO:0000313" key="1">
    <source>
        <dbReference type="EMBL" id="NWK04480.1"/>
    </source>
</evidence>
<protein>
    <submittedName>
        <fullName evidence="1">Uncharacterized protein</fullName>
    </submittedName>
</protein>